<keyword evidence="3" id="KW-1185">Reference proteome</keyword>
<evidence type="ECO:0000313" key="3">
    <source>
        <dbReference type="Proteomes" id="UP000078386"/>
    </source>
</evidence>
<accession>A0A1B7K814</accession>
<keyword evidence="1" id="KW-0732">Signal</keyword>
<reference evidence="2 3" key="1">
    <citation type="submission" date="2016-04" db="EMBL/GenBank/DDBJ databases">
        <title>ATOL: Assembling a taxonomically balanced genome-scale reconstruction of the evolutionary history of the Enterobacteriaceae.</title>
        <authorList>
            <person name="Plunkett G.III."/>
            <person name="Neeno-Eckwall E.C."/>
            <person name="Glasner J.D."/>
            <person name="Perna N.T."/>
        </authorList>
    </citation>
    <scope>NUCLEOTIDE SEQUENCE [LARGE SCALE GENOMIC DNA]</scope>
    <source>
        <strain evidence="2 3">ATCC 51603</strain>
    </source>
</reference>
<dbReference type="PATRIC" id="fig|1354264.4.peg.237"/>
<dbReference type="RefSeq" id="WP_023336527.1">
    <property type="nucleotide sequence ID" value="NZ_LXEU01000005.1"/>
</dbReference>
<organism evidence="2 3">
    <name type="scientific">Kluyvera georgiana ATCC 51603</name>
    <dbReference type="NCBI Taxonomy" id="1354264"/>
    <lineage>
        <taxon>Bacteria</taxon>
        <taxon>Pseudomonadati</taxon>
        <taxon>Pseudomonadota</taxon>
        <taxon>Gammaproteobacteria</taxon>
        <taxon>Enterobacterales</taxon>
        <taxon>Enterobacteriaceae</taxon>
        <taxon>Kluyvera</taxon>
    </lineage>
</organism>
<proteinExistence type="predicted"/>
<dbReference type="EMBL" id="LXEU01000005">
    <property type="protein sequence ID" value="OAT56184.1"/>
    <property type="molecule type" value="Genomic_DNA"/>
</dbReference>
<protein>
    <submittedName>
        <fullName evidence="2">Uncharacterized protein</fullName>
    </submittedName>
</protein>
<evidence type="ECO:0000313" key="2">
    <source>
        <dbReference type="EMBL" id="OAT56184.1"/>
    </source>
</evidence>
<dbReference type="Proteomes" id="UP000078386">
    <property type="component" value="Unassembled WGS sequence"/>
</dbReference>
<name>A0A1B7K814_9ENTR</name>
<feature type="signal peptide" evidence="1">
    <location>
        <begin position="1"/>
        <end position="21"/>
    </location>
</feature>
<dbReference type="AlphaFoldDB" id="A0A1B7K814"/>
<evidence type="ECO:0000256" key="1">
    <source>
        <dbReference type="SAM" id="SignalP"/>
    </source>
</evidence>
<feature type="chain" id="PRO_5008595936" evidence="1">
    <location>
        <begin position="22"/>
        <end position="144"/>
    </location>
</feature>
<gene>
    <name evidence="2" type="ORF">M989_00228</name>
</gene>
<sequence>MLKSPSALLFSAALFSTSAHAVIQEQQWHHWFGNISVMEFEINSQNSAGEVLTLTCTGGTLALAYSVPAEDYRVSSLTGLAEPGISINGTNYSLDETAFTALKSAGNNGVIKITSSNTAISKKFSTKGLNEALGDFTWQDCIHH</sequence>
<comment type="caution">
    <text evidence="2">The sequence shown here is derived from an EMBL/GenBank/DDBJ whole genome shotgun (WGS) entry which is preliminary data.</text>
</comment>